<protein>
    <submittedName>
        <fullName evidence="1">AraC family transcriptional regulator</fullName>
    </submittedName>
</protein>
<gene>
    <name evidence="1" type="ORF">JJL49_12055</name>
</gene>
<accession>A0ACC5RMN7</accession>
<dbReference type="EMBL" id="JAEOXF010000006">
    <property type="protein sequence ID" value="MBK4725965.1"/>
    <property type="molecule type" value="Genomic_DNA"/>
</dbReference>
<proteinExistence type="predicted"/>
<organism evidence="1 2">
    <name type="scientific">Enterobacter agglomerans</name>
    <name type="common">Erwinia herbicola</name>
    <name type="synonym">Pantoea agglomerans</name>
    <dbReference type="NCBI Taxonomy" id="549"/>
    <lineage>
        <taxon>Bacteria</taxon>
        <taxon>Pseudomonadati</taxon>
        <taxon>Pseudomonadota</taxon>
        <taxon>Gammaproteobacteria</taxon>
        <taxon>Enterobacterales</taxon>
        <taxon>Erwiniaceae</taxon>
        <taxon>Pantoea</taxon>
        <taxon>Pantoea agglomerans group</taxon>
    </lineage>
</organism>
<dbReference type="Proteomes" id="UP000633731">
    <property type="component" value="Unassembled WGS sequence"/>
</dbReference>
<reference evidence="1" key="1">
    <citation type="submission" date="2021-01" db="EMBL/GenBank/DDBJ databases">
        <title>Draft genome of Pantoea agglomerans Eh 335.</title>
        <authorList>
            <person name="Emsley S.A."/>
            <person name="Oline D.K."/>
            <person name="Saw J.H."/>
            <person name="Ushijima B."/>
            <person name="Videau P."/>
            <person name="Koyack M.J."/>
        </authorList>
    </citation>
    <scope>NUCLEOTIDE SEQUENCE</scope>
    <source>
        <strain evidence="1">Eh 335</strain>
    </source>
</reference>
<keyword evidence="2" id="KW-1185">Reference proteome</keyword>
<sequence>MAYMGITMYLRQPEQKAQQVRKTNDRFCKGKNKPQDAIPASWDLNDLQRNFIESMLEEKKVK</sequence>
<evidence type="ECO:0000313" key="2">
    <source>
        <dbReference type="Proteomes" id="UP000633731"/>
    </source>
</evidence>
<comment type="caution">
    <text evidence="1">The sequence shown here is derived from an EMBL/GenBank/DDBJ whole genome shotgun (WGS) entry which is preliminary data.</text>
</comment>
<name>A0ACC5RMN7_ENTAG</name>
<evidence type="ECO:0000313" key="1">
    <source>
        <dbReference type="EMBL" id="MBK4725965.1"/>
    </source>
</evidence>